<dbReference type="RefSeq" id="WP_377725163.1">
    <property type="nucleotide sequence ID" value="NZ_JBHSEW010000005.1"/>
</dbReference>
<keyword evidence="6 8" id="KW-0012">Acyltransferase</keyword>
<keyword evidence="3" id="KW-0997">Cell inner membrane</keyword>
<evidence type="ECO:0000256" key="6">
    <source>
        <dbReference type="ARBA" id="ARBA00023315"/>
    </source>
</evidence>
<keyword evidence="7" id="KW-1133">Transmembrane helix</keyword>
<comment type="caution">
    <text evidence="8">The sequence shown here is derived from an EMBL/GenBank/DDBJ whole genome shotgun (WGS) entry which is preliminary data.</text>
</comment>
<evidence type="ECO:0000313" key="8">
    <source>
        <dbReference type="EMBL" id="MFC4621959.1"/>
    </source>
</evidence>
<dbReference type="InterPro" id="IPR004960">
    <property type="entry name" value="LipA_acyltrans"/>
</dbReference>
<dbReference type="CDD" id="cd07984">
    <property type="entry name" value="LPLAT_LABLAT-like"/>
    <property type="match status" value="1"/>
</dbReference>
<sequence length="286" mass="31306">MHTLFRFFSVLPLGLAHGIGAVLGWLAWLLSPTYRRRFAANSAQAGYAFDEISSAIGHAGRMVTELPRLWLKDTPVNAIHGAEAVEAAWARGKGIVFLTPHLGCFELSVQGAAAQWSRAHGPITILYRPAKQPWLAEMMLTARNRSGIEAVPTTLSGVRQMIKALRKGQAVGLLPDQVPPDGQGQWAPFFGQPAYTMTLAARLALQTGATVVLARCERLPWGRGFELYFENLPGPLPQEMDAAVLHLNQAMEHLIRQCPQQYLWGYGRYKQPRQDASAAASSGDAP</sequence>
<dbReference type="Pfam" id="PF03279">
    <property type="entry name" value="Lip_A_acyltrans"/>
    <property type="match status" value="1"/>
</dbReference>
<proteinExistence type="predicted"/>
<keyword evidence="7" id="KW-0812">Transmembrane</keyword>
<evidence type="ECO:0000256" key="5">
    <source>
        <dbReference type="ARBA" id="ARBA00023136"/>
    </source>
</evidence>
<comment type="subcellular location">
    <subcellularLocation>
        <location evidence="1">Cell inner membrane</location>
    </subcellularLocation>
</comment>
<keyword evidence="4" id="KW-0808">Transferase</keyword>
<dbReference type="PANTHER" id="PTHR30606:SF10">
    <property type="entry name" value="PHOSPHATIDYLINOSITOL MANNOSIDE ACYLTRANSFERASE"/>
    <property type="match status" value="1"/>
</dbReference>
<gene>
    <name evidence="8" type="ORF">ACFO3A_06970</name>
</gene>
<dbReference type="PANTHER" id="PTHR30606">
    <property type="entry name" value="LIPID A BIOSYNTHESIS LAUROYL ACYLTRANSFERASE"/>
    <property type="match status" value="1"/>
</dbReference>
<evidence type="ECO:0000256" key="4">
    <source>
        <dbReference type="ARBA" id="ARBA00022679"/>
    </source>
</evidence>
<evidence type="ECO:0000256" key="2">
    <source>
        <dbReference type="ARBA" id="ARBA00022475"/>
    </source>
</evidence>
<dbReference type="PIRSF" id="PIRSF026649">
    <property type="entry name" value="MsbB"/>
    <property type="match status" value="1"/>
</dbReference>
<keyword evidence="9" id="KW-1185">Reference proteome</keyword>
<feature type="transmembrane region" description="Helical" evidence="7">
    <location>
        <begin position="6"/>
        <end position="30"/>
    </location>
</feature>
<evidence type="ECO:0000256" key="3">
    <source>
        <dbReference type="ARBA" id="ARBA00022519"/>
    </source>
</evidence>
<accession>A0ABV9GUV8</accession>
<evidence type="ECO:0000313" key="9">
    <source>
        <dbReference type="Proteomes" id="UP001595967"/>
    </source>
</evidence>
<evidence type="ECO:0000256" key="1">
    <source>
        <dbReference type="ARBA" id="ARBA00004533"/>
    </source>
</evidence>
<dbReference type="GO" id="GO:0016746">
    <property type="term" value="F:acyltransferase activity"/>
    <property type="evidence" value="ECO:0007669"/>
    <property type="project" value="UniProtKB-KW"/>
</dbReference>
<dbReference type="NCBIfam" id="NF006487">
    <property type="entry name" value="PRK08905.1"/>
    <property type="match status" value="1"/>
</dbReference>
<organism evidence="8 9">
    <name type="scientific">Comamonas nitrativorans</name>
    <dbReference type="NCBI Taxonomy" id="108437"/>
    <lineage>
        <taxon>Bacteria</taxon>
        <taxon>Pseudomonadati</taxon>
        <taxon>Pseudomonadota</taxon>
        <taxon>Betaproteobacteria</taxon>
        <taxon>Burkholderiales</taxon>
        <taxon>Comamonadaceae</taxon>
        <taxon>Comamonas</taxon>
    </lineage>
</organism>
<dbReference type="EMBL" id="JBHSEW010000005">
    <property type="protein sequence ID" value="MFC4621959.1"/>
    <property type="molecule type" value="Genomic_DNA"/>
</dbReference>
<evidence type="ECO:0000256" key="7">
    <source>
        <dbReference type="SAM" id="Phobius"/>
    </source>
</evidence>
<keyword evidence="5 7" id="KW-0472">Membrane</keyword>
<keyword evidence="2" id="KW-1003">Cell membrane</keyword>
<protein>
    <submittedName>
        <fullName evidence="8">Lysophospholipid acyltransferase family protein</fullName>
    </submittedName>
</protein>
<reference evidence="9" key="1">
    <citation type="journal article" date="2019" name="Int. J. Syst. Evol. Microbiol.">
        <title>The Global Catalogue of Microorganisms (GCM) 10K type strain sequencing project: providing services to taxonomists for standard genome sequencing and annotation.</title>
        <authorList>
            <consortium name="The Broad Institute Genomics Platform"/>
            <consortium name="The Broad Institute Genome Sequencing Center for Infectious Disease"/>
            <person name="Wu L."/>
            <person name="Ma J."/>
        </authorList>
    </citation>
    <scope>NUCLEOTIDE SEQUENCE [LARGE SCALE GENOMIC DNA]</scope>
    <source>
        <strain evidence="9">JCM 11650</strain>
    </source>
</reference>
<name>A0ABV9GUV8_9BURK</name>
<dbReference type="Proteomes" id="UP001595967">
    <property type="component" value="Unassembled WGS sequence"/>
</dbReference>